<feature type="region of interest" description="Disordered" evidence="1">
    <location>
        <begin position="26"/>
        <end position="140"/>
    </location>
</feature>
<dbReference type="OrthoDB" id="49071at2759"/>
<proteinExistence type="predicted"/>
<protein>
    <submittedName>
        <fullName evidence="2">Uncharacterized protein</fullName>
    </submittedName>
</protein>
<name>A0A1Z5JEA3_FISSO</name>
<keyword evidence="3" id="KW-1185">Reference proteome</keyword>
<sequence>MFDKNSGDFDSSNETTVVTKEMFLRELLRDPNEDDDDEEDGDIGSKDVTVKRKYKKGRSGSHKPYKVLDNRDTLPFAVEVATPDPYTHPEVKKQRALTNSATQRKRHDSIESSVSSSLFVQSNTKGSKKERNGSEASSDDTKTWLGDFQLDKLTTTGDVLEIGDRQFKVVKHKCQYKYAGGKRFVMTRKILEVKEIGRLKTEEYLQAQFKAGSDSEDFIESL</sequence>
<organism evidence="2 3">
    <name type="scientific">Fistulifera solaris</name>
    <name type="common">Oleaginous diatom</name>
    <dbReference type="NCBI Taxonomy" id="1519565"/>
    <lineage>
        <taxon>Eukaryota</taxon>
        <taxon>Sar</taxon>
        <taxon>Stramenopiles</taxon>
        <taxon>Ochrophyta</taxon>
        <taxon>Bacillariophyta</taxon>
        <taxon>Bacillariophyceae</taxon>
        <taxon>Bacillariophycidae</taxon>
        <taxon>Naviculales</taxon>
        <taxon>Naviculaceae</taxon>
        <taxon>Fistulifera</taxon>
    </lineage>
</organism>
<feature type="compositionally biased region" description="Acidic residues" evidence="1">
    <location>
        <begin position="32"/>
        <end position="42"/>
    </location>
</feature>
<dbReference type="InParanoid" id="A0A1Z5JEA3"/>
<dbReference type="AlphaFoldDB" id="A0A1Z5JEA3"/>
<evidence type="ECO:0000313" key="2">
    <source>
        <dbReference type="EMBL" id="GAX12212.1"/>
    </source>
</evidence>
<accession>A0A1Z5JEA3</accession>
<reference evidence="2 3" key="1">
    <citation type="journal article" date="2015" name="Plant Cell">
        <title>Oil accumulation by the oleaginous diatom Fistulifera solaris as revealed by the genome and transcriptome.</title>
        <authorList>
            <person name="Tanaka T."/>
            <person name="Maeda Y."/>
            <person name="Veluchamy A."/>
            <person name="Tanaka M."/>
            <person name="Abida H."/>
            <person name="Marechal E."/>
            <person name="Bowler C."/>
            <person name="Muto M."/>
            <person name="Sunaga Y."/>
            <person name="Tanaka M."/>
            <person name="Yoshino T."/>
            <person name="Taniguchi T."/>
            <person name="Fukuda Y."/>
            <person name="Nemoto M."/>
            <person name="Matsumoto M."/>
            <person name="Wong P.S."/>
            <person name="Aburatani S."/>
            <person name="Fujibuchi W."/>
        </authorList>
    </citation>
    <scope>NUCLEOTIDE SEQUENCE [LARGE SCALE GENOMIC DNA]</scope>
    <source>
        <strain evidence="2 3">JPCC DA0580</strain>
    </source>
</reference>
<dbReference type="Proteomes" id="UP000198406">
    <property type="component" value="Unassembled WGS sequence"/>
</dbReference>
<feature type="compositionally biased region" description="Low complexity" evidence="1">
    <location>
        <begin position="111"/>
        <end position="122"/>
    </location>
</feature>
<comment type="caution">
    <text evidence="2">The sequence shown here is derived from an EMBL/GenBank/DDBJ whole genome shotgun (WGS) entry which is preliminary data.</text>
</comment>
<evidence type="ECO:0000256" key="1">
    <source>
        <dbReference type="SAM" id="MobiDB-lite"/>
    </source>
</evidence>
<evidence type="ECO:0000313" key="3">
    <source>
        <dbReference type="Proteomes" id="UP000198406"/>
    </source>
</evidence>
<gene>
    <name evidence="2" type="ORF">FisN_1Hu140</name>
</gene>
<feature type="compositionally biased region" description="Basic residues" evidence="1">
    <location>
        <begin position="51"/>
        <end position="65"/>
    </location>
</feature>
<dbReference type="EMBL" id="BDSP01000050">
    <property type="protein sequence ID" value="GAX12212.1"/>
    <property type="molecule type" value="Genomic_DNA"/>
</dbReference>